<dbReference type="Proteomes" id="UP000737018">
    <property type="component" value="Unassembled WGS sequence"/>
</dbReference>
<gene>
    <name evidence="1" type="ORF">CMV_008623</name>
</gene>
<reference evidence="1" key="1">
    <citation type="submission" date="2020-03" db="EMBL/GenBank/DDBJ databases">
        <title>Castanea mollissima Vanexum genome sequencing.</title>
        <authorList>
            <person name="Staton M."/>
        </authorList>
    </citation>
    <scope>NUCLEOTIDE SEQUENCE</scope>
    <source>
        <tissue evidence="1">Leaf</tissue>
    </source>
</reference>
<name>A0A8J4RJF1_9ROSI</name>
<evidence type="ECO:0000313" key="1">
    <source>
        <dbReference type="EMBL" id="KAF3967370.1"/>
    </source>
</evidence>
<dbReference type="EMBL" id="JRKL02000908">
    <property type="protein sequence ID" value="KAF3967370.1"/>
    <property type="molecule type" value="Genomic_DNA"/>
</dbReference>
<keyword evidence="2" id="KW-1185">Reference proteome</keyword>
<organism evidence="1 2">
    <name type="scientific">Castanea mollissima</name>
    <name type="common">Chinese chestnut</name>
    <dbReference type="NCBI Taxonomy" id="60419"/>
    <lineage>
        <taxon>Eukaryota</taxon>
        <taxon>Viridiplantae</taxon>
        <taxon>Streptophyta</taxon>
        <taxon>Embryophyta</taxon>
        <taxon>Tracheophyta</taxon>
        <taxon>Spermatophyta</taxon>
        <taxon>Magnoliopsida</taxon>
        <taxon>eudicotyledons</taxon>
        <taxon>Gunneridae</taxon>
        <taxon>Pentapetalae</taxon>
        <taxon>rosids</taxon>
        <taxon>fabids</taxon>
        <taxon>Fagales</taxon>
        <taxon>Fagaceae</taxon>
        <taxon>Castanea</taxon>
    </lineage>
</organism>
<protein>
    <submittedName>
        <fullName evidence="1">Uncharacterized protein</fullName>
    </submittedName>
</protein>
<dbReference type="AlphaFoldDB" id="A0A8J4RJF1"/>
<sequence>MHLEEFLSFLVFKKHRSLLTKAYNRKSSLHRFNKWTYILNAYTNLRIKKVKRVALVSFFCISLAFQRAQD</sequence>
<comment type="caution">
    <text evidence="1">The sequence shown here is derived from an EMBL/GenBank/DDBJ whole genome shotgun (WGS) entry which is preliminary data.</text>
</comment>
<evidence type="ECO:0000313" key="2">
    <source>
        <dbReference type="Proteomes" id="UP000737018"/>
    </source>
</evidence>
<accession>A0A8J4RJF1</accession>
<proteinExistence type="predicted"/>